<protein>
    <submittedName>
        <fullName evidence="1">Uncharacterized protein</fullName>
    </submittedName>
</protein>
<dbReference type="Proteomes" id="UP001234297">
    <property type="component" value="Chromosome 8"/>
</dbReference>
<reference evidence="1 2" key="1">
    <citation type="journal article" date="2022" name="Hortic Res">
        <title>A haplotype resolved chromosomal level avocado genome allows analysis of novel avocado genes.</title>
        <authorList>
            <person name="Nath O."/>
            <person name="Fletcher S.J."/>
            <person name="Hayward A."/>
            <person name="Shaw L.M."/>
            <person name="Masouleh A.K."/>
            <person name="Furtado A."/>
            <person name="Henry R.J."/>
            <person name="Mitter N."/>
        </authorList>
    </citation>
    <scope>NUCLEOTIDE SEQUENCE [LARGE SCALE GENOMIC DNA]</scope>
    <source>
        <strain evidence="2">cv. Hass</strain>
    </source>
</reference>
<evidence type="ECO:0000313" key="1">
    <source>
        <dbReference type="EMBL" id="KAJ8633521.1"/>
    </source>
</evidence>
<keyword evidence="2" id="KW-1185">Reference proteome</keyword>
<name>A0ACC2LJ93_PERAE</name>
<dbReference type="EMBL" id="CM056816">
    <property type="protein sequence ID" value="KAJ8633521.1"/>
    <property type="molecule type" value="Genomic_DNA"/>
</dbReference>
<accession>A0ACC2LJ93</accession>
<evidence type="ECO:0000313" key="2">
    <source>
        <dbReference type="Proteomes" id="UP001234297"/>
    </source>
</evidence>
<sequence>MASSPNKPSKSEDDSTKRLDREVRDLVSTLTDRLTKLHADTKVDSSIPDTKVDSSIPDTDVDYSEDDEHGIRILTLAGTNTGSTMRADLNDKLSDNSELPGAYANSNCQALNNSIMMNGSYTAEDPGIHIFVSEYDEEEHGKGKGKHTEKKREKQLQKTSEEEE</sequence>
<comment type="caution">
    <text evidence="1">The sequence shown here is derived from an EMBL/GenBank/DDBJ whole genome shotgun (WGS) entry which is preliminary data.</text>
</comment>
<proteinExistence type="predicted"/>
<organism evidence="1 2">
    <name type="scientific">Persea americana</name>
    <name type="common">Avocado</name>
    <dbReference type="NCBI Taxonomy" id="3435"/>
    <lineage>
        <taxon>Eukaryota</taxon>
        <taxon>Viridiplantae</taxon>
        <taxon>Streptophyta</taxon>
        <taxon>Embryophyta</taxon>
        <taxon>Tracheophyta</taxon>
        <taxon>Spermatophyta</taxon>
        <taxon>Magnoliopsida</taxon>
        <taxon>Magnoliidae</taxon>
        <taxon>Laurales</taxon>
        <taxon>Lauraceae</taxon>
        <taxon>Persea</taxon>
    </lineage>
</organism>
<gene>
    <name evidence="1" type="ORF">MRB53_026857</name>
</gene>